<comment type="caution">
    <text evidence="1">The sequence shown here is derived from an EMBL/GenBank/DDBJ whole genome shotgun (WGS) entry which is preliminary data.</text>
</comment>
<reference evidence="1" key="2">
    <citation type="submission" date="2023-06" db="EMBL/GenBank/DDBJ databases">
        <authorList>
            <person name="Ma L."/>
            <person name="Liu K.-W."/>
            <person name="Li Z."/>
            <person name="Hsiao Y.-Y."/>
            <person name="Qi Y."/>
            <person name="Fu T."/>
            <person name="Tang G."/>
            <person name="Zhang D."/>
            <person name="Sun W.-H."/>
            <person name="Liu D.-K."/>
            <person name="Li Y."/>
            <person name="Chen G.-Z."/>
            <person name="Liu X.-D."/>
            <person name="Liao X.-Y."/>
            <person name="Jiang Y.-T."/>
            <person name="Yu X."/>
            <person name="Hao Y."/>
            <person name="Huang J."/>
            <person name="Zhao X.-W."/>
            <person name="Ke S."/>
            <person name="Chen Y.-Y."/>
            <person name="Wu W.-L."/>
            <person name="Hsu J.-L."/>
            <person name="Lin Y.-F."/>
            <person name="Huang M.-D."/>
            <person name="Li C.-Y."/>
            <person name="Huang L."/>
            <person name="Wang Z.-W."/>
            <person name="Zhao X."/>
            <person name="Zhong W.-Y."/>
            <person name="Peng D.-H."/>
            <person name="Ahmad S."/>
            <person name="Lan S."/>
            <person name="Zhang J.-S."/>
            <person name="Tsai W.-C."/>
            <person name="Van De Peer Y."/>
            <person name="Liu Z.-J."/>
        </authorList>
    </citation>
    <scope>NUCLEOTIDE SEQUENCE</scope>
    <source>
        <strain evidence="1">CP</strain>
        <tissue evidence="1">Leaves</tissue>
    </source>
</reference>
<organism evidence="1 2">
    <name type="scientific">Acorus calamus</name>
    <name type="common">Sweet flag</name>
    <dbReference type="NCBI Taxonomy" id="4465"/>
    <lineage>
        <taxon>Eukaryota</taxon>
        <taxon>Viridiplantae</taxon>
        <taxon>Streptophyta</taxon>
        <taxon>Embryophyta</taxon>
        <taxon>Tracheophyta</taxon>
        <taxon>Spermatophyta</taxon>
        <taxon>Magnoliopsida</taxon>
        <taxon>Liliopsida</taxon>
        <taxon>Acoraceae</taxon>
        <taxon>Acorus</taxon>
    </lineage>
</organism>
<accession>A0AAV9DV43</accession>
<reference evidence="1" key="1">
    <citation type="journal article" date="2023" name="Nat. Commun.">
        <title>Diploid and tetraploid genomes of Acorus and the evolution of monocots.</title>
        <authorList>
            <person name="Ma L."/>
            <person name="Liu K.W."/>
            <person name="Li Z."/>
            <person name="Hsiao Y.Y."/>
            <person name="Qi Y."/>
            <person name="Fu T."/>
            <person name="Tang G.D."/>
            <person name="Zhang D."/>
            <person name="Sun W.H."/>
            <person name="Liu D.K."/>
            <person name="Li Y."/>
            <person name="Chen G.Z."/>
            <person name="Liu X.D."/>
            <person name="Liao X.Y."/>
            <person name="Jiang Y.T."/>
            <person name="Yu X."/>
            <person name="Hao Y."/>
            <person name="Huang J."/>
            <person name="Zhao X.W."/>
            <person name="Ke S."/>
            <person name="Chen Y.Y."/>
            <person name="Wu W.L."/>
            <person name="Hsu J.L."/>
            <person name="Lin Y.F."/>
            <person name="Huang M.D."/>
            <person name="Li C.Y."/>
            <person name="Huang L."/>
            <person name="Wang Z.W."/>
            <person name="Zhao X."/>
            <person name="Zhong W.Y."/>
            <person name="Peng D.H."/>
            <person name="Ahmad S."/>
            <person name="Lan S."/>
            <person name="Zhang J.S."/>
            <person name="Tsai W.C."/>
            <person name="Van de Peer Y."/>
            <person name="Liu Z.J."/>
        </authorList>
    </citation>
    <scope>NUCLEOTIDE SEQUENCE</scope>
    <source>
        <strain evidence="1">CP</strain>
    </source>
</reference>
<evidence type="ECO:0008006" key="3">
    <source>
        <dbReference type="Google" id="ProtNLM"/>
    </source>
</evidence>
<proteinExistence type="predicted"/>
<sequence>MAAMMVPTAVVCEIVERLAKLVENEVVMLWSVKSELRKLKINLSVRDKRCPSGCGAQRDPRNRCA</sequence>
<dbReference type="Proteomes" id="UP001180020">
    <property type="component" value="Unassembled WGS sequence"/>
</dbReference>
<gene>
    <name evidence="1" type="ORF">QJS10_CPA10g00846</name>
</gene>
<evidence type="ECO:0000313" key="2">
    <source>
        <dbReference type="Proteomes" id="UP001180020"/>
    </source>
</evidence>
<keyword evidence="2" id="KW-1185">Reference proteome</keyword>
<dbReference type="AlphaFoldDB" id="A0AAV9DV43"/>
<evidence type="ECO:0000313" key="1">
    <source>
        <dbReference type="EMBL" id="KAK1305526.1"/>
    </source>
</evidence>
<protein>
    <recommendedName>
        <fullName evidence="3">Rx N-terminal domain-containing protein</fullName>
    </recommendedName>
</protein>
<name>A0AAV9DV43_ACOCL</name>
<dbReference type="EMBL" id="JAUJYO010000010">
    <property type="protein sequence ID" value="KAK1305526.1"/>
    <property type="molecule type" value="Genomic_DNA"/>
</dbReference>